<dbReference type="EMBL" id="JADOGI010000001">
    <property type="protein sequence ID" value="MBF8184287.1"/>
    <property type="molecule type" value="Genomic_DNA"/>
</dbReference>
<evidence type="ECO:0000313" key="11">
    <source>
        <dbReference type="EMBL" id="MBF8184287.1"/>
    </source>
</evidence>
<dbReference type="PANTHER" id="PTHR43297">
    <property type="entry name" value="OLIGOPEPTIDE TRANSPORT ATP-BINDING PROTEIN APPD"/>
    <property type="match status" value="1"/>
</dbReference>
<keyword evidence="7 11" id="KW-0067">ATP-binding</keyword>
<evidence type="ECO:0000256" key="1">
    <source>
        <dbReference type="ARBA" id="ARBA00004202"/>
    </source>
</evidence>
<feature type="domain" description="ABC transporter" evidence="10">
    <location>
        <begin position="3"/>
        <end position="250"/>
    </location>
</feature>
<evidence type="ECO:0000256" key="7">
    <source>
        <dbReference type="ARBA" id="ARBA00022840"/>
    </source>
</evidence>
<dbReference type="GO" id="GO:0005886">
    <property type="term" value="C:plasma membrane"/>
    <property type="evidence" value="ECO:0007669"/>
    <property type="project" value="UniProtKB-SubCell"/>
</dbReference>
<dbReference type="InterPro" id="IPR013563">
    <property type="entry name" value="Oligopep_ABC_C"/>
</dbReference>
<evidence type="ECO:0000256" key="9">
    <source>
        <dbReference type="ARBA" id="ARBA00023136"/>
    </source>
</evidence>
<dbReference type="NCBIfam" id="TIGR01727">
    <property type="entry name" value="oligo_HPY"/>
    <property type="match status" value="1"/>
</dbReference>
<keyword evidence="6" id="KW-0547">Nucleotide-binding</keyword>
<keyword evidence="9" id="KW-0472">Membrane</keyword>
<keyword evidence="12" id="KW-1185">Reference proteome</keyword>
<evidence type="ECO:0000313" key="12">
    <source>
        <dbReference type="Proteomes" id="UP000605361"/>
    </source>
</evidence>
<evidence type="ECO:0000256" key="4">
    <source>
        <dbReference type="ARBA" id="ARBA00022475"/>
    </source>
</evidence>
<dbReference type="CDD" id="cd03257">
    <property type="entry name" value="ABC_NikE_OppD_transporters"/>
    <property type="match status" value="1"/>
</dbReference>
<evidence type="ECO:0000256" key="2">
    <source>
        <dbReference type="ARBA" id="ARBA00005417"/>
    </source>
</evidence>
<dbReference type="Proteomes" id="UP000605361">
    <property type="component" value="Unassembled WGS sequence"/>
</dbReference>
<comment type="similarity">
    <text evidence="2">Belongs to the ABC transporter superfamily.</text>
</comment>
<keyword evidence="8" id="KW-1278">Translocase</keyword>
<evidence type="ECO:0000256" key="5">
    <source>
        <dbReference type="ARBA" id="ARBA00022519"/>
    </source>
</evidence>
<dbReference type="PANTHER" id="PTHR43297:SF14">
    <property type="entry name" value="ATPASE AAA-TYPE CORE DOMAIN-CONTAINING PROTEIN"/>
    <property type="match status" value="1"/>
</dbReference>
<dbReference type="AlphaFoldDB" id="A0A931A163"/>
<dbReference type="InterPro" id="IPR003439">
    <property type="entry name" value="ABC_transporter-like_ATP-bd"/>
</dbReference>
<dbReference type="SMART" id="SM00382">
    <property type="entry name" value="AAA"/>
    <property type="match status" value="1"/>
</dbReference>
<name>A0A931A163_9ACTN</name>
<dbReference type="SUPFAM" id="SSF52540">
    <property type="entry name" value="P-loop containing nucleoside triphosphate hydrolases"/>
    <property type="match status" value="1"/>
</dbReference>
<dbReference type="GO" id="GO:0005524">
    <property type="term" value="F:ATP binding"/>
    <property type="evidence" value="ECO:0007669"/>
    <property type="project" value="UniProtKB-KW"/>
</dbReference>
<organism evidence="11 12">
    <name type="scientific">Nonomuraea cypriaca</name>
    <dbReference type="NCBI Taxonomy" id="1187855"/>
    <lineage>
        <taxon>Bacteria</taxon>
        <taxon>Bacillati</taxon>
        <taxon>Actinomycetota</taxon>
        <taxon>Actinomycetes</taxon>
        <taxon>Streptosporangiales</taxon>
        <taxon>Streptosporangiaceae</taxon>
        <taxon>Nonomuraea</taxon>
    </lineage>
</organism>
<reference evidence="11" key="1">
    <citation type="submission" date="2020-11" db="EMBL/GenBank/DDBJ databases">
        <title>Whole-genome analyses of Nonomuraea sp. K274.</title>
        <authorList>
            <person name="Veyisoglu A."/>
        </authorList>
    </citation>
    <scope>NUCLEOTIDE SEQUENCE</scope>
    <source>
        <strain evidence="11">K274</strain>
    </source>
</reference>
<evidence type="ECO:0000256" key="8">
    <source>
        <dbReference type="ARBA" id="ARBA00022967"/>
    </source>
</evidence>
<keyword evidence="4" id="KW-1003">Cell membrane</keyword>
<dbReference type="InterPro" id="IPR050388">
    <property type="entry name" value="ABC_Ni/Peptide_Import"/>
</dbReference>
<keyword evidence="3" id="KW-0813">Transport</keyword>
<sequence>MSLRYASLTVRMVGTARPVLDGVSFTVEPGEIVGLVGESGSGKSTTARAALGLLPDGARVDGTVSMAGDDVLALDDSGLRRLRSRRLAMIYQDPKSALNPVRTVGAYASEQLRTAHGMARDEARDRVLELFDAVGLPDPARHYDQHPHELSGGMLQRVVIAAALAGEPDILLADEATSALDVSTQASIVALLLRLRREHGLGLLFITHDLALASAICDRVCVMYAGRIIEVQPGDRLFTSPLHPYSAGLRDSTPQLLSGRPIRPIPGAPPSLGESTTGCGFEPRCPYAAQMCRDRVPDLERSSDDGAVACHRHTELDLRAQAGGLARTEGTP</sequence>
<dbReference type="GO" id="GO:0015833">
    <property type="term" value="P:peptide transport"/>
    <property type="evidence" value="ECO:0007669"/>
    <property type="project" value="InterPro"/>
</dbReference>
<evidence type="ECO:0000256" key="3">
    <source>
        <dbReference type="ARBA" id="ARBA00022448"/>
    </source>
</evidence>
<dbReference type="PROSITE" id="PS00211">
    <property type="entry name" value="ABC_TRANSPORTER_1"/>
    <property type="match status" value="1"/>
</dbReference>
<evidence type="ECO:0000259" key="10">
    <source>
        <dbReference type="PROSITE" id="PS50893"/>
    </source>
</evidence>
<dbReference type="GO" id="GO:0016887">
    <property type="term" value="F:ATP hydrolysis activity"/>
    <property type="evidence" value="ECO:0007669"/>
    <property type="project" value="InterPro"/>
</dbReference>
<keyword evidence="5" id="KW-0997">Cell inner membrane</keyword>
<dbReference type="RefSeq" id="WP_195893272.1">
    <property type="nucleotide sequence ID" value="NZ_JADOGI010000001.1"/>
</dbReference>
<evidence type="ECO:0000256" key="6">
    <source>
        <dbReference type="ARBA" id="ARBA00022741"/>
    </source>
</evidence>
<dbReference type="InterPro" id="IPR017871">
    <property type="entry name" value="ABC_transporter-like_CS"/>
</dbReference>
<dbReference type="InterPro" id="IPR003593">
    <property type="entry name" value="AAA+_ATPase"/>
</dbReference>
<accession>A0A931A163</accession>
<dbReference type="Pfam" id="PF00005">
    <property type="entry name" value="ABC_tran"/>
    <property type="match status" value="1"/>
</dbReference>
<dbReference type="Pfam" id="PF08352">
    <property type="entry name" value="oligo_HPY"/>
    <property type="match status" value="1"/>
</dbReference>
<comment type="caution">
    <text evidence="11">The sequence shown here is derived from an EMBL/GenBank/DDBJ whole genome shotgun (WGS) entry which is preliminary data.</text>
</comment>
<gene>
    <name evidence="11" type="ORF">ITP53_00695</name>
</gene>
<protein>
    <submittedName>
        <fullName evidence="11">ABC transporter ATP-binding protein</fullName>
    </submittedName>
</protein>
<proteinExistence type="inferred from homology"/>
<comment type="subcellular location">
    <subcellularLocation>
        <location evidence="1">Cell membrane</location>
        <topology evidence="1">Peripheral membrane protein</topology>
    </subcellularLocation>
</comment>
<dbReference type="FunFam" id="3.40.50.300:FF:000016">
    <property type="entry name" value="Oligopeptide ABC transporter ATP-binding component"/>
    <property type="match status" value="1"/>
</dbReference>
<dbReference type="PROSITE" id="PS50893">
    <property type="entry name" value="ABC_TRANSPORTER_2"/>
    <property type="match status" value="1"/>
</dbReference>
<dbReference type="InterPro" id="IPR027417">
    <property type="entry name" value="P-loop_NTPase"/>
</dbReference>
<dbReference type="Gene3D" id="3.40.50.300">
    <property type="entry name" value="P-loop containing nucleotide triphosphate hydrolases"/>
    <property type="match status" value="1"/>
</dbReference>